<keyword evidence="10" id="KW-0413">Isomerase</keyword>
<dbReference type="GO" id="GO:0006302">
    <property type="term" value="P:double-strand break repair"/>
    <property type="evidence" value="ECO:0007669"/>
    <property type="project" value="InterPro"/>
</dbReference>
<gene>
    <name evidence="17" type="primary">addA</name>
    <name evidence="17" type="ORF">E7272_07380</name>
</gene>
<name>A0A927YQP0_9FIRM</name>
<evidence type="ECO:0000256" key="5">
    <source>
        <dbReference type="ARBA" id="ARBA00022806"/>
    </source>
</evidence>
<dbReference type="InterPro" id="IPR027417">
    <property type="entry name" value="P-loop_NTPase"/>
</dbReference>
<dbReference type="SUPFAM" id="SSF52540">
    <property type="entry name" value="P-loop containing nucleoside triphosphate hydrolases"/>
    <property type="match status" value="1"/>
</dbReference>
<evidence type="ECO:0000256" key="7">
    <source>
        <dbReference type="ARBA" id="ARBA00022840"/>
    </source>
</evidence>
<comment type="catalytic activity">
    <reaction evidence="13">
        <text>ATP + H2O = ADP + phosphate + H(+)</text>
        <dbReference type="Rhea" id="RHEA:13065"/>
        <dbReference type="ChEBI" id="CHEBI:15377"/>
        <dbReference type="ChEBI" id="CHEBI:15378"/>
        <dbReference type="ChEBI" id="CHEBI:30616"/>
        <dbReference type="ChEBI" id="CHEBI:43474"/>
        <dbReference type="ChEBI" id="CHEBI:456216"/>
        <dbReference type="EC" id="5.6.2.4"/>
    </reaction>
</comment>
<dbReference type="InterPro" id="IPR000212">
    <property type="entry name" value="DNA_helicase_UvrD/REP"/>
</dbReference>
<evidence type="ECO:0000256" key="1">
    <source>
        <dbReference type="ARBA" id="ARBA00022722"/>
    </source>
</evidence>
<evidence type="ECO:0000256" key="10">
    <source>
        <dbReference type="ARBA" id="ARBA00023235"/>
    </source>
</evidence>
<dbReference type="GO" id="GO:0043138">
    <property type="term" value="F:3'-5' DNA helicase activity"/>
    <property type="evidence" value="ECO:0007669"/>
    <property type="project" value="UniProtKB-EC"/>
</dbReference>
<sequence length="1205" mass="136376">MALTKEQMLVRDTRNKNMLVSAAAGSGKTFVLVERIISQILDEKNGVDVDRILVVTFTTAAAAEMKDRIRKAIDKAIMKNSRDARLRCQATLIHNAHIRTIDSFCSWVVKNYFYEIDMDPSFRIGSSGELKMLEDNVFSDLLSAKLEEADEGFKNLAGAYINGRRTDSLRDMVFSLHAKAASFAWPNEWYDNALKLYDINSIEELESSQAVVEILKLTDMELKGAIDKLERFVNLYPSDSDSKDKEILNYELGQLKGIYSKDSFADKYAAISGVDFSTRWSSKGTSLNEDDIARAKALRDSYKGIVNTLKKDFYGLSLNDIFDDILYVRNQAISLIEFAKEYSRVLLEEKKKRNIYDFNDVEHMALRILRNEESKEHEKRPVAIELSNHFKEIMVDEYQDSNELQEQILTAISSGNNYFTVGDVKQSIYAFRQANPKLFIDKLSSYPMDDGPTNNSIRIDLDKNFRSRYEVLNFCNQVFAPLMQMDVGGVMYDEKAALKLGDESFKGEPSDYEAEVLIATGEPDSMKEMDIDGGDILEALVIAKRIKELMADGFQVSCKGEDGREQRPLKYNDIVILMRGVKGHADKYIATLKDKGIPAYVAEETGFFDREEIDTVLSMLNVIDNPFNDIPLAAVLHSAMFNFSSERLAQIRATNPEVSLYQCLLNKWEADKDEDIGAFLTLLNRFRDEAIDTPIHEIIEHVLEETRFLIYTKALDNGPMAAANLNKLIDEAVSFEGTSFKGLSRFVSYIEGLKTYDEDLGLAKTVSENDEAVRIMTIHKSKGLEFPVVFLAGCGKPFKSEGGLFVYDDKLGLAMNYRNPDTRLSYSTPLYNLVKFANQSDARGEYLRILYVALTRAVDKLIITAEIKPSKDKSAVDKISEFAGDSGLLDTYTKLKASTSIELIIRSLNASAYPYKRRIVDCKELFIDEVKRAVIKEQVKATIDKIIDEVEATDNPIVNTLAFEYDGIKDSQYKSKYSVSEIKHQAMEEAFMFNADAAPAFVYQEDESYIPVFMREGNIEADGDSNVPSGALYGTAMHRFLECFDFTNQDLLGSFDEQLQYMKKVKCLSEDEFSRINLSKLKTFLSDNSAIRMAAAAASGKLYKEKPFVYGSDAKRLFDDNESGDEMILVQGIIDVFWEEDDGIVLLDYKTDKVDDANALMVRYEKQLELYKNAIEASYGVKVKEVLIYSFALERSINLCTTNSQ</sequence>
<dbReference type="AlphaFoldDB" id="A0A927YQP0"/>
<dbReference type="InterPro" id="IPR011604">
    <property type="entry name" value="PDDEXK-like_dom_sf"/>
</dbReference>
<dbReference type="Gene3D" id="1.10.486.10">
    <property type="entry name" value="PCRA, domain 4"/>
    <property type="match status" value="1"/>
</dbReference>
<dbReference type="Gene3D" id="3.40.50.300">
    <property type="entry name" value="P-loop containing nucleotide triphosphate hydrolases"/>
    <property type="match status" value="4"/>
</dbReference>
<keyword evidence="1" id="KW-0540">Nuclease</keyword>
<accession>A0A927YQP0</accession>
<organism evidence="17 18">
    <name type="scientific">Pseudobutyrivibrio ruminis</name>
    <dbReference type="NCBI Taxonomy" id="46206"/>
    <lineage>
        <taxon>Bacteria</taxon>
        <taxon>Bacillati</taxon>
        <taxon>Bacillota</taxon>
        <taxon>Clostridia</taxon>
        <taxon>Lachnospirales</taxon>
        <taxon>Lachnospiraceae</taxon>
        <taxon>Pseudobutyrivibrio</taxon>
    </lineage>
</organism>
<keyword evidence="5 14" id="KW-0347">Helicase</keyword>
<dbReference type="EMBL" id="SVER01000016">
    <property type="protein sequence ID" value="MBE5919653.1"/>
    <property type="molecule type" value="Genomic_DNA"/>
</dbReference>
<dbReference type="PROSITE" id="PS51198">
    <property type="entry name" value="UVRD_HELICASE_ATP_BIND"/>
    <property type="match status" value="1"/>
</dbReference>
<dbReference type="PANTHER" id="PTHR11070:SF48">
    <property type="entry name" value="ATP-DEPENDENT HELICASE_NUCLEASE SUBUNIT A"/>
    <property type="match status" value="1"/>
</dbReference>
<evidence type="ECO:0000256" key="3">
    <source>
        <dbReference type="ARBA" id="ARBA00022763"/>
    </source>
</evidence>
<dbReference type="PROSITE" id="PS51217">
    <property type="entry name" value="UVRD_HELICASE_CTER"/>
    <property type="match status" value="1"/>
</dbReference>
<feature type="binding site" evidence="14">
    <location>
        <begin position="22"/>
        <end position="29"/>
    </location>
    <ligand>
        <name>ATP</name>
        <dbReference type="ChEBI" id="CHEBI:30616"/>
    </ligand>
</feature>
<dbReference type="SUPFAM" id="SSF52980">
    <property type="entry name" value="Restriction endonuclease-like"/>
    <property type="match status" value="1"/>
</dbReference>
<proteinExistence type="predicted"/>
<dbReference type="InterPro" id="IPR014017">
    <property type="entry name" value="DNA_helicase_UvrD-like_C"/>
</dbReference>
<dbReference type="InterPro" id="IPR014016">
    <property type="entry name" value="UvrD-like_ATP-bd"/>
</dbReference>
<evidence type="ECO:0000256" key="14">
    <source>
        <dbReference type="PROSITE-ProRule" id="PRU00560"/>
    </source>
</evidence>
<comment type="caution">
    <text evidence="17">The sequence shown here is derived from an EMBL/GenBank/DDBJ whole genome shotgun (WGS) entry which is preliminary data.</text>
</comment>
<evidence type="ECO:0000256" key="9">
    <source>
        <dbReference type="ARBA" id="ARBA00023204"/>
    </source>
</evidence>
<dbReference type="GO" id="GO:0005829">
    <property type="term" value="C:cytosol"/>
    <property type="evidence" value="ECO:0007669"/>
    <property type="project" value="TreeGrafter"/>
</dbReference>
<evidence type="ECO:0000313" key="17">
    <source>
        <dbReference type="EMBL" id="MBE5919653.1"/>
    </source>
</evidence>
<feature type="domain" description="UvrD-like helicase C-terminal" evidence="16">
    <location>
        <begin position="495"/>
        <end position="783"/>
    </location>
</feature>
<keyword evidence="6" id="KW-0269">Exonuclease</keyword>
<dbReference type="Pfam" id="PF00580">
    <property type="entry name" value="UvrD-helicase"/>
    <property type="match status" value="1"/>
</dbReference>
<dbReference type="InterPro" id="IPR014152">
    <property type="entry name" value="AddA"/>
</dbReference>
<dbReference type="GO" id="GO:0000725">
    <property type="term" value="P:recombinational repair"/>
    <property type="evidence" value="ECO:0007669"/>
    <property type="project" value="TreeGrafter"/>
</dbReference>
<evidence type="ECO:0000313" key="18">
    <source>
        <dbReference type="Proteomes" id="UP000766246"/>
    </source>
</evidence>
<dbReference type="GO" id="GO:0033202">
    <property type="term" value="C:DNA helicase complex"/>
    <property type="evidence" value="ECO:0007669"/>
    <property type="project" value="TreeGrafter"/>
</dbReference>
<evidence type="ECO:0000256" key="6">
    <source>
        <dbReference type="ARBA" id="ARBA00022839"/>
    </source>
</evidence>
<keyword evidence="7 14" id="KW-0067">ATP-binding</keyword>
<feature type="domain" description="UvrD-like helicase ATP-binding" evidence="15">
    <location>
        <begin position="1"/>
        <end position="468"/>
    </location>
</feature>
<comment type="catalytic activity">
    <reaction evidence="11">
        <text>Couples ATP hydrolysis with the unwinding of duplex DNA by translocating in the 3'-5' direction.</text>
        <dbReference type="EC" id="5.6.2.4"/>
    </reaction>
</comment>
<dbReference type="GO" id="GO:0005524">
    <property type="term" value="F:ATP binding"/>
    <property type="evidence" value="ECO:0007669"/>
    <property type="project" value="UniProtKB-UniRule"/>
</dbReference>
<dbReference type="PANTHER" id="PTHR11070">
    <property type="entry name" value="UVRD / RECB / PCRA DNA HELICASE FAMILY MEMBER"/>
    <property type="match status" value="1"/>
</dbReference>
<evidence type="ECO:0000256" key="4">
    <source>
        <dbReference type="ARBA" id="ARBA00022801"/>
    </source>
</evidence>
<protein>
    <recommendedName>
        <fullName evidence="12">DNA 3'-5' helicase</fullName>
        <ecNumber evidence="12">5.6.2.4</ecNumber>
    </recommendedName>
</protein>
<evidence type="ECO:0000256" key="2">
    <source>
        <dbReference type="ARBA" id="ARBA00022741"/>
    </source>
</evidence>
<dbReference type="GO" id="GO:0004527">
    <property type="term" value="F:exonuclease activity"/>
    <property type="evidence" value="ECO:0007669"/>
    <property type="project" value="UniProtKB-KW"/>
</dbReference>
<dbReference type="InterPro" id="IPR038726">
    <property type="entry name" value="PDDEXK_AddAB-type"/>
</dbReference>
<keyword evidence="8" id="KW-0238">DNA-binding</keyword>
<dbReference type="EC" id="5.6.2.4" evidence="12"/>
<evidence type="ECO:0000256" key="11">
    <source>
        <dbReference type="ARBA" id="ARBA00034617"/>
    </source>
</evidence>
<evidence type="ECO:0000256" key="12">
    <source>
        <dbReference type="ARBA" id="ARBA00034808"/>
    </source>
</evidence>
<evidence type="ECO:0000256" key="8">
    <source>
        <dbReference type="ARBA" id="ARBA00023125"/>
    </source>
</evidence>
<dbReference type="Proteomes" id="UP000766246">
    <property type="component" value="Unassembled WGS sequence"/>
</dbReference>
<keyword evidence="4 14" id="KW-0378">Hydrolase</keyword>
<dbReference type="Pfam" id="PF12705">
    <property type="entry name" value="PDDEXK_1"/>
    <property type="match status" value="1"/>
</dbReference>
<evidence type="ECO:0000259" key="15">
    <source>
        <dbReference type="PROSITE" id="PS51198"/>
    </source>
</evidence>
<keyword evidence="2 14" id="KW-0547">Nucleotide-binding</keyword>
<reference evidence="17" key="1">
    <citation type="submission" date="2019-04" db="EMBL/GenBank/DDBJ databases">
        <title>Evolution of Biomass-Degrading Anaerobic Consortia Revealed by Metagenomics.</title>
        <authorList>
            <person name="Peng X."/>
        </authorList>
    </citation>
    <scope>NUCLEOTIDE SEQUENCE</scope>
    <source>
        <strain evidence="17">SIG311</strain>
    </source>
</reference>
<dbReference type="InterPro" id="IPR011335">
    <property type="entry name" value="Restrct_endonuc-II-like"/>
</dbReference>
<keyword evidence="9" id="KW-0234">DNA repair</keyword>
<keyword evidence="3" id="KW-0227">DNA damage</keyword>
<dbReference type="Pfam" id="PF13361">
    <property type="entry name" value="UvrD_C"/>
    <property type="match status" value="1"/>
</dbReference>
<dbReference type="NCBIfam" id="TIGR02785">
    <property type="entry name" value="addA_Gpos"/>
    <property type="match status" value="1"/>
</dbReference>
<dbReference type="GO" id="GO:0003677">
    <property type="term" value="F:DNA binding"/>
    <property type="evidence" value="ECO:0007669"/>
    <property type="project" value="UniProtKB-KW"/>
</dbReference>
<evidence type="ECO:0000259" key="16">
    <source>
        <dbReference type="PROSITE" id="PS51217"/>
    </source>
</evidence>
<evidence type="ECO:0000256" key="13">
    <source>
        <dbReference type="ARBA" id="ARBA00048988"/>
    </source>
</evidence>
<dbReference type="Gene3D" id="3.90.320.10">
    <property type="match status" value="1"/>
</dbReference>